<accession>A0AB39C2B2</accession>
<reference evidence="1" key="1">
    <citation type="submission" date="2024-06" db="EMBL/GenBank/DDBJ databases">
        <title>This phage originates from the Bacteriophage catalogue of the Bacteriophage Competence Centre, Department of Microbiology und Biotechnology, Max Rubner-Institut, Kiel, Germany.</title>
        <authorList>
            <person name="Sprotte S."/>
            <person name="Brinks E."/>
            <person name="Hille F."/>
        </authorList>
    </citation>
    <scope>NUCLEOTIDE SEQUENCE</scope>
</reference>
<protein>
    <submittedName>
        <fullName evidence="1">Uncharacterized protein</fullName>
    </submittedName>
</protein>
<evidence type="ECO:0000313" key="1">
    <source>
        <dbReference type="EMBL" id="XDJ00682.1"/>
    </source>
</evidence>
<organism evidence="1">
    <name type="scientific">Salmonella phage PMBT26</name>
    <dbReference type="NCBI Taxonomy" id="3229745"/>
    <lineage>
        <taxon>Viruses</taxon>
        <taxon>Duplodnaviria</taxon>
        <taxon>Heunggongvirae</taxon>
        <taxon>Uroviricota</taxon>
        <taxon>Caudoviricetes</taxon>
    </lineage>
</organism>
<proteinExistence type="predicted"/>
<sequence length="36" mass="4216">MNSPVSLTILATCYTSFLNRTSTHFPYKYPCIWIVF</sequence>
<dbReference type="EMBL" id="PP926508">
    <property type="protein sequence ID" value="XDJ00682.1"/>
    <property type="molecule type" value="Genomic_DNA"/>
</dbReference>
<name>A0AB39C2B2_9CAUD</name>